<keyword evidence="1" id="KW-0732">Signal</keyword>
<dbReference type="Proteomes" id="UP000323597">
    <property type="component" value="Chromosome A10"/>
</dbReference>
<protein>
    <recommendedName>
        <fullName evidence="4">Secreted protein</fullName>
    </recommendedName>
</protein>
<sequence>MQSLFFFFFFFSLFFFFFGFKNQTIKTCNMMQKLSAKHFYKNRIRQSQKNVKDKFTYLQCHVMQRTLEMSIKNKDIQGEITPCYRNPSMLKRSYFVVHIAIAATNSYELKLGWFFFLLPRMAFKK</sequence>
<organism evidence="2 3">
    <name type="scientific">Gossypium mustelinum</name>
    <name type="common">Cotton</name>
    <name type="synonym">Gossypium caicoense</name>
    <dbReference type="NCBI Taxonomy" id="34275"/>
    <lineage>
        <taxon>Eukaryota</taxon>
        <taxon>Viridiplantae</taxon>
        <taxon>Streptophyta</taxon>
        <taxon>Embryophyta</taxon>
        <taxon>Tracheophyta</taxon>
        <taxon>Spermatophyta</taxon>
        <taxon>Magnoliopsida</taxon>
        <taxon>eudicotyledons</taxon>
        <taxon>Gunneridae</taxon>
        <taxon>Pentapetalae</taxon>
        <taxon>rosids</taxon>
        <taxon>malvids</taxon>
        <taxon>Malvales</taxon>
        <taxon>Malvaceae</taxon>
        <taxon>Malvoideae</taxon>
        <taxon>Gossypium</taxon>
    </lineage>
</organism>
<dbReference type="EMBL" id="CM017645">
    <property type="protein sequence ID" value="TYJ16248.1"/>
    <property type="molecule type" value="Genomic_DNA"/>
</dbReference>
<reference evidence="2 3" key="1">
    <citation type="submission" date="2019-07" db="EMBL/GenBank/DDBJ databases">
        <title>WGS assembly of Gossypium mustelinum.</title>
        <authorList>
            <person name="Chen Z.J."/>
            <person name="Sreedasyam A."/>
            <person name="Ando A."/>
            <person name="Song Q."/>
            <person name="De L."/>
            <person name="Hulse-Kemp A."/>
            <person name="Ding M."/>
            <person name="Ye W."/>
            <person name="Kirkbride R."/>
            <person name="Jenkins J."/>
            <person name="Plott C."/>
            <person name="Lovell J."/>
            <person name="Lin Y.-M."/>
            <person name="Vaughn R."/>
            <person name="Liu B."/>
            <person name="Li W."/>
            <person name="Simpson S."/>
            <person name="Scheffler B."/>
            <person name="Saski C."/>
            <person name="Grover C."/>
            <person name="Hu G."/>
            <person name="Conover J."/>
            <person name="Carlson J."/>
            <person name="Shu S."/>
            <person name="Boston L."/>
            <person name="Williams M."/>
            <person name="Peterson D."/>
            <person name="Mcgee K."/>
            <person name="Jones D."/>
            <person name="Wendel J."/>
            <person name="Stelly D."/>
            <person name="Grimwood J."/>
            <person name="Schmutz J."/>
        </authorList>
    </citation>
    <scope>NUCLEOTIDE SEQUENCE [LARGE SCALE GENOMIC DNA]</scope>
    <source>
        <strain evidence="2">1408120.09</strain>
    </source>
</reference>
<evidence type="ECO:0000256" key="1">
    <source>
        <dbReference type="SAM" id="SignalP"/>
    </source>
</evidence>
<proteinExistence type="predicted"/>
<accession>A0A5D2XQD1</accession>
<dbReference type="AlphaFoldDB" id="A0A5D2XQD1"/>
<evidence type="ECO:0000313" key="3">
    <source>
        <dbReference type="Proteomes" id="UP000323597"/>
    </source>
</evidence>
<gene>
    <name evidence="2" type="ORF">E1A91_A10G238400v1</name>
</gene>
<feature type="signal peptide" evidence="1">
    <location>
        <begin position="1"/>
        <end position="19"/>
    </location>
</feature>
<evidence type="ECO:0000313" key="2">
    <source>
        <dbReference type="EMBL" id="TYJ16248.1"/>
    </source>
</evidence>
<feature type="chain" id="PRO_5022800508" description="Secreted protein" evidence="1">
    <location>
        <begin position="20"/>
        <end position="125"/>
    </location>
</feature>
<evidence type="ECO:0008006" key="4">
    <source>
        <dbReference type="Google" id="ProtNLM"/>
    </source>
</evidence>
<keyword evidence="3" id="KW-1185">Reference proteome</keyword>
<name>A0A5D2XQD1_GOSMU</name>